<evidence type="ECO:0000313" key="2">
    <source>
        <dbReference type="Proteomes" id="UP000193577"/>
    </source>
</evidence>
<keyword evidence="2" id="KW-1185">Reference proteome</keyword>
<dbReference type="EMBL" id="NCXO01000060">
    <property type="protein sequence ID" value="OSC26938.1"/>
    <property type="molecule type" value="Genomic_DNA"/>
</dbReference>
<sequence length="169" mass="18283">MSRAVVRLLTAATLIAVGVAAGILLWRVPAPEVPTADCDIVEDAGKQWYEMARDMRDAADNGVPDGYTRDAVADREVEVAEKLRHAAESVSTPEVAEQLNRWADSATINAELQRTGIPARSSNNPLPDDIVDRMRDALNLYTEATEALTARCPALPQVLIGNNSSENSE</sequence>
<dbReference type="OrthoDB" id="9828722at2"/>
<dbReference type="Proteomes" id="UP000193577">
    <property type="component" value="Unassembled WGS sequence"/>
</dbReference>
<gene>
    <name evidence="1" type="ORF">B8W67_18215</name>
</gene>
<evidence type="ECO:0000313" key="1">
    <source>
        <dbReference type="EMBL" id="OSC26938.1"/>
    </source>
</evidence>
<reference evidence="1 2" key="1">
    <citation type="submission" date="2017-04" db="EMBL/GenBank/DDBJ databases">
        <title>The new phylogeny of genus Mycobacterium.</title>
        <authorList>
            <person name="Tortoli E."/>
            <person name="Trovato A."/>
            <person name="Cirillo D.M."/>
        </authorList>
    </citation>
    <scope>NUCLEOTIDE SEQUENCE [LARGE SCALE GENOMIC DNA]</scope>
    <source>
        <strain evidence="1 2">KCTC 19819</strain>
    </source>
</reference>
<protein>
    <submittedName>
        <fullName evidence="1">Uncharacterized protein</fullName>
    </submittedName>
</protein>
<proteinExistence type="predicted"/>
<name>A0A7I7SF58_9MYCO</name>
<dbReference type="AlphaFoldDB" id="A0A7I7SF58"/>
<dbReference type="RefSeq" id="WP_069390580.1">
    <property type="nucleotide sequence ID" value="NZ_AP022594.1"/>
</dbReference>
<accession>A0A7I7SF58</accession>
<comment type="caution">
    <text evidence="1">The sequence shown here is derived from an EMBL/GenBank/DDBJ whole genome shotgun (WGS) entry which is preliminary data.</text>
</comment>
<organism evidence="1 2">
    <name type="scientific">Mycolicibacillus koreensis</name>
    <dbReference type="NCBI Taxonomy" id="1069220"/>
    <lineage>
        <taxon>Bacteria</taxon>
        <taxon>Bacillati</taxon>
        <taxon>Actinomycetota</taxon>
        <taxon>Actinomycetes</taxon>
        <taxon>Mycobacteriales</taxon>
        <taxon>Mycobacteriaceae</taxon>
        <taxon>Mycolicibacillus</taxon>
    </lineage>
</organism>